<dbReference type="AlphaFoldDB" id="A0A2C9LDS5"/>
<reference evidence="7" key="1">
    <citation type="submission" date="2020-05" db="UniProtKB">
        <authorList>
            <consortium name="EnsemblMetazoa"/>
        </authorList>
    </citation>
    <scope>IDENTIFICATION</scope>
    <source>
        <strain evidence="7">BB02</strain>
    </source>
</reference>
<feature type="chain" id="PRO_5014285061" description="Alpha-2-macroglobulin bait region domain-containing protein" evidence="4">
    <location>
        <begin position="17"/>
        <end position="480"/>
    </location>
</feature>
<dbReference type="OrthoDB" id="9998011at2759"/>
<dbReference type="InterPro" id="IPR050473">
    <property type="entry name" value="A2M/Complement_sys"/>
</dbReference>
<dbReference type="EnsemblMetazoa" id="BGLB030043-RB">
    <property type="protein sequence ID" value="BGLB030043-PB"/>
    <property type="gene ID" value="BGLB030043"/>
</dbReference>
<dbReference type="Gene3D" id="2.60.40.1940">
    <property type="match status" value="1"/>
</dbReference>
<dbReference type="EnsemblMetazoa" id="BGLB030043-RA">
    <property type="protein sequence ID" value="BGLB030043-PA"/>
    <property type="gene ID" value="BGLB030043"/>
</dbReference>
<evidence type="ECO:0000256" key="4">
    <source>
        <dbReference type="SAM" id="SignalP"/>
    </source>
</evidence>
<dbReference type="VEuPathDB" id="VectorBase:BGLB030043"/>
<dbReference type="Proteomes" id="UP000076420">
    <property type="component" value="Unassembled WGS sequence"/>
</dbReference>
<feature type="domain" description="Macroglobulin" evidence="6">
    <location>
        <begin position="207"/>
        <end position="282"/>
    </location>
</feature>
<dbReference type="InterPro" id="IPR041555">
    <property type="entry name" value="MG3"/>
</dbReference>
<protein>
    <recommendedName>
        <fullName evidence="9">Alpha-2-macroglobulin bait region domain-containing protein</fullName>
    </recommendedName>
</protein>
<feature type="domain" description="Macroglobulin" evidence="5">
    <location>
        <begin position="115"/>
        <end position="205"/>
    </location>
</feature>
<dbReference type="Pfam" id="PF01835">
    <property type="entry name" value="MG2"/>
    <property type="match status" value="1"/>
</dbReference>
<name>A0A2C9LDS5_BIOGL</name>
<dbReference type="Pfam" id="PF17791">
    <property type="entry name" value="MG3"/>
    <property type="match status" value="1"/>
</dbReference>
<dbReference type="VEuPathDB" id="VectorBase:BGLAX_049516"/>
<organism evidence="7 8">
    <name type="scientific">Biomphalaria glabrata</name>
    <name type="common">Bloodfluke planorb</name>
    <name type="synonym">Freshwater snail</name>
    <dbReference type="NCBI Taxonomy" id="6526"/>
    <lineage>
        <taxon>Eukaryota</taxon>
        <taxon>Metazoa</taxon>
        <taxon>Spiralia</taxon>
        <taxon>Lophotrochozoa</taxon>
        <taxon>Mollusca</taxon>
        <taxon>Gastropoda</taxon>
        <taxon>Heterobranchia</taxon>
        <taxon>Euthyneura</taxon>
        <taxon>Panpulmonata</taxon>
        <taxon>Hygrophila</taxon>
        <taxon>Lymnaeoidea</taxon>
        <taxon>Planorbidae</taxon>
        <taxon>Biomphalaria</taxon>
    </lineage>
</organism>
<sequence>MWRLILLAVVVVTSSARNSYVVIAPSKVRANMDLTLSVNILNATGDVTVVASLLRGQITVVSATKVFQEGSPATLNMKLPADLPSSTYTLNVKGSGGLTFDKSENLNYNNKEASVFIQINKAIFKPGDIVNFRVFGVYSDLKSYTDPIDISIYDADSNKIKQWLQVTPTNGVIALELTLSTQPVLGDWNISVEAGRTKEEKVFTVAEYVLPKFEVDVVMPTYALTTDDDVTVTVKSKYTYGKPVNGTADVLVKLQNEFIKSMDSKYLQVINVKLPLNGEAKVIIPVFQVKVINPYLNQHVLIVIANVTESLTGNQMSGNGTVTLYDKGVKLEFPESNPKTFKPGLQYIVYLKISQPDDLPIPATNEKVEINIRVESDYLSDFLSDYSTSVLSLAIPENGLLTIPVDVPDYAANVYVTATFRGVSEELTLEKSHSPSSSYIQVRLKSGLIIKAGESISYEIKGTRPLATLVYQVSMWGAFV</sequence>
<evidence type="ECO:0000313" key="7">
    <source>
        <dbReference type="EnsemblMetazoa" id="BGLB030043-PC"/>
    </source>
</evidence>
<evidence type="ECO:0000256" key="3">
    <source>
        <dbReference type="ARBA" id="ARBA00023180"/>
    </source>
</evidence>
<keyword evidence="2" id="KW-0882">Thioester bond</keyword>
<dbReference type="GO" id="GO:0004866">
    <property type="term" value="F:endopeptidase inhibitor activity"/>
    <property type="evidence" value="ECO:0007669"/>
    <property type="project" value="InterPro"/>
</dbReference>
<evidence type="ECO:0000259" key="5">
    <source>
        <dbReference type="Pfam" id="PF01835"/>
    </source>
</evidence>
<dbReference type="InterPro" id="IPR013783">
    <property type="entry name" value="Ig-like_fold"/>
</dbReference>
<evidence type="ECO:0008006" key="9">
    <source>
        <dbReference type="Google" id="ProtNLM"/>
    </source>
</evidence>
<dbReference type="STRING" id="6526.A0A2C9LDS5"/>
<evidence type="ECO:0000256" key="1">
    <source>
        <dbReference type="ARBA" id="ARBA00022729"/>
    </source>
</evidence>
<evidence type="ECO:0000256" key="2">
    <source>
        <dbReference type="ARBA" id="ARBA00022966"/>
    </source>
</evidence>
<evidence type="ECO:0000313" key="8">
    <source>
        <dbReference type="Proteomes" id="UP000076420"/>
    </source>
</evidence>
<keyword evidence="1 4" id="KW-0732">Signal</keyword>
<evidence type="ECO:0000259" key="6">
    <source>
        <dbReference type="Pfam" id="PF17791"/>
    </source>
</evidence>
<proteinExistence type="predicted"/>
<dbReference type="Gene3D" id="2.60.40.2950">
    <property type="match status" value="1"/>
</dbReference>
<dbReference type="PANTHER" id="PTHR11412:SF136">
    <property type="entry name" value="CD109 ANTIGEN"/>
    <property type="match status" value="1"/>
</dbReference>
<dbReference type="EnsemblMetazoa" id="BGLB030043-RC">
    <property type="protein sequence ID" value="BGLB030043-PC"/>
    <property type="gene ID" value="BGLB030043"/>
</dbReference>
<feature type="signal peptide" evidence="4">
    <location>
        <begin position="1"/>
        <end position="16"/>
    </location>
</feature>
<dbReference type="PANTHER" id="PTHR11412">
    <property type="entry name" value="MACROGLOBULIN / COMPLEMENT"/>
    <property type="match status" value="1"/>
</dbReference>
<dbReference type="InterPro" id="IPR002890">
    <property type="entry name" value="MG2"/>
</dbReference>
<dbReference type="FunFam" id="2.60.40.1930:FF:000001">
    <property type="entry name" value="CD109 isoform 3"/>
    <property type="match status" value="1"/>
</dbReference>
<gene>
    <name evidence="7" type="primary">106058419</name>
</gene>
<dbReference type="Gene3D" id="2.60.40.10">
    <property type="entry name" value="Immunoglobulins"/>
    <property type="match status" value="1"/>
</dbReference>
<dbReference type="Gene3D" id="2.60.40.1930">
    <property type="match status" value="1"/>
</dbReference>
<accession>A0A2C9LDS5</accession>
<keyword evidence="3" id="KW-0325">Glycoprotein</keyword>
<dbReference type="KEGG" id="bgt:106058419"/>